<dbReference type="CDD" id="cd01277">
    <property type="entry name" value="HINT_subgroup"/>
    <property type="match status" value="1"/>
</dbReference>
<feature type="short sequence motif" description="Histidine triad motif" evidence="2 3">
    <location>
        <begin position="96"/>
        <end position="100"/>
    </location>
</feature>
<dbReference type="InterPro" id="IPR036265">
    <property type="entry name" value="HIT-like_sf"/>
</dbReference>
<dbReference type="PROSITE" id="PS51084">
    <property type="entry name" value="HIT_2"/>
    <property type="match status" value="1"/>
</dbReference>
<sequence length="139" mass="15993">MSTIFTKIIRREIPGYILYEDDLVVAFLDVSQNTKGHTLVATKEEYANIHAVPTEILKHLFGVVQQMSHVLVQTFNAEGINLLNNNGAIAGQTVFHFHVHLLPRYNEKELIIDTVNHMNQLTKTDYQEIQNSILQNWHK</sequence>
<dbReference type="GO" id="GO:0003824">
    <property type="term" value="F:catalytic activity"/>
    <property type="evidence" value="ECO:0007669"/>
    <property type="project" value="InterPro"/>
</dbReference>
<evidence type="ECO:0000256" key="3">
    <source>
        <dbReference type="PROSITE-ProRule" id="PRU00464"/>
    </source>
</evidence>
<dbReference type="GO" id="GO:0009117">
    <property type="term" value="P:nucleotide metabolic process"/>
    <property type="evidence" value="ECO:0007669"/>
    <property type="project" value="TreeGrafter"/>
</dbReference>
<dbReference type="InterPro" id="IPR039384">
    <property type="entry name" value="HINT"/>
</dbReference>
<comment type="caution">
    <text evidence="5">The sequence shown here is derived from an EMBL/GenBank/DDBJ whole genome shotgun (WGS) entry which is preliminary data.</text>
</comment>
<dbReference type="PRINTS" id="PR00332">
    <property type="entry name" value="HISTRIAD"/>
</dbReference>
<dbReference type="InterPro" id="IPR011146">
    <property type="entry name" value="HIT-like"/>
</dbReference>
<evidence type="ECO:0000256" key="2">
    <source>
        <dbReference type="PIRSR" id="PIRSR601310-3"/>
    </source>
</evidence>
<evidence type="ECO:0000313" key="6">
    <source>
        <dbReference type="Proteomes" id="UP000037386"/>
    </source>
</evidence>
<dbReference type="PANTHER" id="PTHR46648:SF1">
    <property type="entry name" value="ADENOSINE 5'-MONOPHOSPHORAMIDASE HNT1"/>
    <property type="match status" value="1"/>
</dbReference>
<dbReference type="InterPro" id="IPR019808">
    <property type="entry name" value="Histidine_triad_CS"/>
</dbReference>
<dbReference type="PROSITE" id="PS00892">
    <property type="entry name" value="HIT_1"/>
    <property type="match status" value="1"/>
</dbReference>
<gene>
    <name evidence="5" type="primary">hit</name>
    <name evidence="5" type="ORF">CPX_001461</name>
</gene>
<dbReference type="PANTHER" id="PTHR46648">
    <property type="entry name" value="HIT FAMILY PROTEIN 1"/>
    <property type="match status" value="1"/>
</dbReference>
<proteinExistence type="predicted"/>
<dbReference type="EMBL" id="LHCF01000004">
    <property type="protein sequence ID" value="KOR75584.1"/>
    <property type="molecule type" value="Genomic_DNA"/>
</dbReference>
<dbReference type="OrthoDB" id="9784774at2"/>
<dbReference type="PATRIC" id="fig|479893.3.peg.246"/>
<name>A0A0M1N0U5_9MOLU</name>
<evidence type="ECO:0000259" key="4">
    <source>
        <dbReference type="PROSITE" id="PS51084"/>
    </source>
</evidence>
<dbReference type="STRING" id="479893.CPX_001461"/>
<dbReference type="RefSeq" id="WP_053521403.1">
    <property type="nucleotide sequence ID" value="NZ_LHCF01000004.1"/>
</dbReference>
<dbReference type="Proteomes" id="UP000037386">
    <property type="component" value="Unassembled WGS sequence"/>
</dbReference>
<dbReference type="InterPro" id="IPR001310">
    <property type="entry name" value="Histidine_triad_HIT"/>
</dbReference>
<organism evidence="5 6">
    <name type="scientific">Candidatus Phytoplasma pruni</name>
    <dbReference type="NCBI Taxonomy" id="479893"/>
    <lineage>
        <taxon>Bacteria</taxon>
        <taxon>Bacillati</taxon>
        <taxon>Mycoplasmatota</taxon>
        <taxon>Mollicutes</taxon>
        <taxon>Acholeplasmatales</taxon>
        <taxon>Acholeplasmataceae</taxon>
        <taxon>Candidatus Phytoplasma</taxon>
        <taxon>16SrIII (X-disease group)</taxon>
    </lineage>
</organism>
<dbReference type="SUPFAM" id="SSF54197">
    <property type="entry name" value="HIT-like"/>
    <property type="match status" value="1"/>
</dbReference>
<feature type="active site" description="Tele-AMP-histidine intermediate" evidence="1">
    <location>
        <position position="98"/>
    </location>
</feature>
<accession>A0A0M1N0U5</accession>
<dbReference type="Pfam" id="PF01230">
    <property type="entry name" value="HIT"/>
    <property type="match status" value="1"/>
</dbReference>
<feature type="domain" description="HIT" evidence="4">
    <location>
        <begin position="4"/>
        <end position="112"/>
    </location>
</feature>
<reference evidence="6" key="1">
    <citation type="submission" date="2015-05" db="EMBL/GenBank/DDBJ databases">
        <title>Draft genome sequence of 'Candidatus Phytoplasma Pruni' strain CX, a plant pathogenic bacterium.</title>
        <authorList>
            <person name="Lee I.-M."/>
            <person name="Bottner-Parker K.D."/>
            <person name="Shao J."/>
            <person name="Gundersen-Rindal D.E."/>
            <person name="Zhao Y."/>
            <person name="Davis R.E."/>
        </authorList>
    </citation>
    <scope>NUCLEOTIDE SEQUENCE [LARGE SCALE GENOMIC DNA]</scope>
    <source>
        <strain evidence="6">CX</strain>
    </source>
</reference>
<protein>
    <submittedName>
        <fullName evidence="5">Protein hit</fullName>
    </submittedName>
</protein>
<evidence type="ECO:0000256" key="1">
    <source>
        <dbReference type="PIRSR" id="PIRSR601310-1"/>
    </source>
</evidence>
<dbReference type="AlphaFoldDB" id="A0A0M1N0U5"/>
<evidence type="ECO:0000313" key="5">
    <source>
        <dbReference type="EMBL" id="KOR75584.1"/>
    </source>
</evidence>
<dbReference type="Gene3D" id="3.30.428.10">
    <property type="entry name" value="HIT-like"/>
    <property type="match status" value="1"/>
</dbReference>